<evidence type="ECO:0000313" key="1">
    <source>
        <dbReference type="EMBL" id="KAJ1346160.1"/>
    </source>
</evidence>
<sequence length="58" mass="6611">MGAKWSDDESRASLLTSISHFYSRISYIKGPLPNWSRRHVEFSHVGESNINQKQTCAS</sequence>
<dbReference type="EMBL" id="JAHQIW010000119">
    <property type="protein sequence ID" value="KAJ1346160.1"/>
    <property type="molecule type" value="Genomic_DNA"/>
</dbReference>
<dbReference type="AlphaFoldDB" id="A0AAD5LVD1"/>
<name>A0AAD5LVD1_PARTN</name>
<dbReference type="Proteomes" id="UP001196413">
    <property type="component" value="Unassembled WGS sequence"/>
</dbReference>
<keyword evidence="2" id="KW-1185">Reference proteome</keyword>
<organism evidence="1 2">
    <name type="scientific">Parelaphostrongylus tenuis</name>
    <name type="common">Meningeal worm</name>
    <dbReference type="NCBI Taxonomy" id="148309"/>
    <lineage>
        <taxon>Eukaryota</taxon>
        <taxon>Metazoa</taxon>
        <taxon>Ecdysozoa</taxon>
        <taxon>Nematoda</taxon>
        <taxon>Chromadorea</taxon>
        <taxon>Rhabditida</taxon>
        <taxon>Rhabditina</taxon>
        <taxon>Rhabditomorpha</taxon>
        <taxon>Strongyloidea</taxon>
        <taxon>Metastrongylidae</taxon>
        <taxon>Parelaphostrongylus</taxon>
    </lineage>
</organism>
<proteinExistence type="predicted"/>
<accession>A0AAD5LVD1</accession>
<gene>
    <name evidence="1" type="ORF">KIN20_000872</name>
</gene>
<reference evidence="1" key="1">
    <citation type="submission" date="2021-06" db="EMBL/GenBank/DDBJ databases">
        <title>Parelaphostrongylus tenuis whole genome reference sequence.</title>
        <authorList>
            <person name="Garwood T.J."/>
            <person name="Larsen P.A."/>
            <person name="Fountain-Jones N.M."/>
            <person name="Garbe J.R."/>
            <person name="Macchietto M.G."/>
            <person name="Kania S.A."/>
            <person name="Gerhold R.W."/>
            <person name="Richards J.E."/>
            <person name="Wolf T.M."/>
        </authorList>
    </citation>
    <scope>NUCLEOTIDE SEQUENCE</scope>
    <source>
        <strain evidence="1">MNPRO001-30</strain>
        <tissue evidence="1">Meninges</tissue>
    </source>
</reference>
<protein>
    <submittedName>
        <fullName evidence="1">Uncharacterized protein</fullName>
    </submittedName>
</protein>
<evidence type="ECO:0000313" key="2">
    <source>
        <dbReference type="Proteomes" id="UP001196413"/>
    </source>
</evidence>
<comment type="caution">
    <text evidence="1">The sequence shown here is derived from an EMBL/GenBank/DDBJ whole genome shotgun (WGS) entry which is preliminary data.</text>
</comment>